<keyword evidence="3" id="KW-1185">Reference proteome</keyword>
<dbReference type="SUPFAM" id="SSF53474">
    <property type="entry name" value="alpha/beta-Hydrolases"/>
    <property type="match status" value="1"/>
</dbReference>
<dbReference type="Pfam" id="PF12697">
    <property type="entry name" value="Abhydrolase_6"/>
    <property type="match status" value="1"/>
</dbReference>
<feature type="domain" description="AB hydrolase-1" evidence="1">
    <location>
        <begin position="8"/>
        <end position="253"/>
    </location>
</feature>
<evidence type="ECO:0000259" key="1">
    <source>
        <dbReference type="Pfam" id="PF12697"/>
    </source>
</evidence>
<dbReference type="OrthoDB" id="1263307at2759"/>
<dbReference type="PANTHER" id="PTHR37017:SF13">
    <property type="entry name" value="AB HYDROLASE-1 DOMAIN-CONTAINING PROTEIN"/>
    <property type="match status" value="1"/>
</dbReference>
<dbReference type="InterPro" id="IPR029058">
    <property type="entry name" value="AB_hydrolase_fold"/>
</dbReference>
<dbReference type="KEGG" id="tmn:UCRPA7_6273"/>
<dbReference type="GeneID" id="19326912"/>
<protein>
    <recommendedName>
        <fullName evidence="1">AB hydrolase-1 domain-containing protein</fullName>
    </recommendedName>
</protein>
<proteinExistence type="predicted"/>
<dbReference type="InterPro" id="IPR052897">
    <property type="entry name" value="Sec-Metab_Biosynth_Hydrolase"/>
</dbReference>
<dbReference type="Gene3D" id="3.40.50.1820">
    <property type="entry name" value="alpha/beta hydrolase"/>
    <property type="match status" value="1"/>
</dbReference>
<name>R8BFX1_PHAM7</name>
<evidence type="ECO:0000313" key="2">
    <source>
        <dbReference type="EMBL" id="EON98211.1"/>
    </source>
</evidence>
<dbReference type="AlphaFoldDB" id="R8BFX1"/>
<dbReference type="HOGENOM" id="CLU_046066_1_2_1"/>
<dbReference type="EMBL" id="KB933225">
    <property type="protein sequence ID" value="EON98211.1"/>
    <property type="molecule type" value="Genomic_DNA"/>
</dbReference>
<dbReference type="Proteomes" id="UP000014074">
    <property type="component" value="Unassembled WGS sequence"/>
</dbReference>
<dbReference type="InterPro" id="IPR000073">
    <property type="entry name" value="AB_hydrolase_1"/>
</dbReference>
<dbReference type="RefSeq" id="XP_007917003.1">
    <property type="nucleotide sequence ID" value="XM_007918812.1"/>
</dbReference>
<accession>R8BFX1</accession>
<gene>
    <name evidence="2" type="ORF">UCRPA7_6273</name>
</gene>
<organism evidence="2 3">
    <name type="scientific">Phaeoacremonium minimum (strain UCR-PA7)</name>
    <name type="common">Esca disease fungus</name>
    <name type="synonym">Togninia minima</name>
    <dbReference type="NCBI Taxonomy" id="1286976"/>
    <lineage>
        <taxon>Eukaryota</taxon>
        <taxon>Fungi</taxon>
        <taxon>Dikarya</taxon>
        <taxon>Ascomycota</taxon>
        <taxon>Pezizomycotina</taxon>
        <taxon>Sordariomycetes</taxon>
        <taxon>Sordariomycetidae</taxon>
        <taxon>Togniniales</taxon>
        <taxon>Togniniaceae</taxon>
        <taxon>Phaeoacremonium</taxon>
    </lineage>
</organism>
<sequence length="261" mass="28214">MSTSKPVIVLIPGAFHRPSVWNGVVERLRSQGFTALTPPLAVCGDLTASSAGAKEWKDLADKGPVDDAKLIHDQLLPLLDEGKEAIVVSHSYGSVPACVAIEGQTTLDRAAKGLKGGIRAVINIAGFASPVRGKSLMGTDDEPPLMPYHVLEEGVLHLQDDAKPLWYSDLSPEARDAAWNDLHMTQSRKAFLLFPQFIESDIKVPKTYVFTENDEAVSPAYQEMFITTGAYDNVVRVPSGHTPALSMPDKVVEIIVNAAQT</sequence>
<reference evidence="3" key="1">
    <citation type="journal article" date="2013" name="Genome Announc.">
        <title>Draft genome sequence of the ascomycete Phaeoacremonium aleophilum strain UCR-PA7, a causal agent of the esca disease complex in grapevines.</title>
        <authorList>
            <person name="Blanco-Ulate B."/>
            <person name="Rolshausen P."/>
            <person name="Cantu D."/>
        </authorList>
    </citation>
    <scope>NUCLEOTIDE SEQUENCE [LARGE SCALE GENOMIC DNA]</scope>
    <source>
        <strain evidence="3">UCR-PA7</strain>
    </source>
</reference>
<dbReference type="eggNOG" id="ENOG502SPXM">
    <property type="taxonomic scope" value="Eukaryota"/>
</dbReference>
<dbReference type="PANTHER" id="PTHR37017">
    <property type="entry name" value="AB HYDROLASE-1 DOMAIN-CONTAINING PROTEIN-RELATED"/>
    <property type="match status" value="1"/>
</dbReference>
<evidence type="ECO:0000313" key="3">
    <source>
        <dbReference type="Proteomes" id="UP000014074"/>
    </source>
</evidence>